<organism evidence="5 6">
    <name type="scientific">Knufia peltigerae</name>
    <dbReference type="NCBI Taxonomy" id="1002370"/>
    <lineage>
        <taxon>Eukaryota</taxon>
        <taxon>Fungi</taxon>
        <taxon>Dikarya</taxon>
        <taxon>Ascomycota</taxon>
        <taxon>Pezizomycotina</taxon>
        <taxon>Eurotiomycetes</taxon>
        <taxon>Chaetothyriomycetidae</taxon>
        <taxon>Chaetothyriales</taxon>
        <taxon>Trichomeriaceae</taxon>
        <taxon>Knufia</taxon>
    </lineage>
</organism>
<keyword evidence="6" id="KW-1185">Reference proteome</keyword>
<dbReference type="PANTHER" id="PTHR43353">
    <property type="entry name" value="SUCCINATE-SEMIALDEHYDE DEHYDROGENASE, MITOCHONDRIAL"/>
    <property type="match status" value="1"/>
</dbReference>
<dbReference type="PANTHER" id="PTHR43353:SF7">
    <property type="entry name" value="SUCCINATE SEMIALDEHYDE DEHYDROGENASE (EUROFUNG)"/>
    <property type="match status" value="1"/>
</dbReference>
<evidence type="ECO:0000256" key="3">
    <source>
        <dbReference type="ARBA" id="ARBA00023002"/>
    </source>
</evidence>
<keyword evidence="3" id="KW-0560">Oxidoreductase</keyword>
<dbReference type="InterPro" id="IPR015590">
    <property type="entry name" value="Aldehyde_DH_dom"/>
</dbReference>
<comment type="caution">
    <text evidence="5">The sequence shown here is derived from an EMBL/GenBank/DDBJ whole genome shotgun (WGS) entry which is preliminary data.</text>
</comment>
<proteinExistence type="inferred from homology"/>
<dbReference type="SUPFAM" id="SSF53720">
    <property type="entry name" value="ALDH-like"/>
    <property type="match status" value="1"/>
</dbReference>
<dbReference type="InterPro" id="IPR016162">
    <property type="entry name" value="Ald_DH_N"/>
</dbReference>
<evidence type="ECO:0000256" key="2">
    <source>
        <dbReference type="ARBA" id="ARBA00009986"/>
    </source>
</evidence>
<dbReference type="Gene3D" id="3.40.309.10">
    <property type="entry name" value="Aldehyde Dehydrogenase, Chain A, domain 2"/>
    <property type="match status" value="1"/>
</dbReference>
<evidence type="ECO:0000313" key="5">
    <source>
        <dbReference type="EMBL" id="KAJ9646013.1"/>
    </source>
</evidence>
<dbReference type="FunFam" id="3.40.605.10:FF:000023">
    <property type="entry name" value="Succinate-semialdehyde dehydrogenase (Eurofung)"/>
    <property type="match status" value="1"/>
</dbReference>
<gene>
    <name evidence="5" type="ORF">H2204_000675</name>
</gene>
<dbReference type="InterPro" id="IPR016161">
    <property type="entry name" value="Ald_DH/histidinol_DH"/>
</dbReference>
<comment type="similarity">
    <text evidence="2">Belongs to the aldehyde dehydrogenase family.</text>
</comment>
<sequence>MGSMGQESREGLPFKLKNENLFHKKSHVHGEWIESMSGDWFSVADPGTGEIWAHCVNNTTGDVDRAVKSSHAAFQSYKKLNPMIRSQLLAKFDALIRENREDLARMLIYETGKPFAEACGEIDYATSFTRWFAGEAERISGTVHVAATPNRRVFTVKQPIGVVVGLAPWNFPIATALRKVAAALAAGCTIVVKPSPETPFTTLALAYLAQQAGFAAGVFNVLPVSLENTPSVCEALCKHPLVSKVTLTGSTRVGKLITKHCAEGLKKVSLELGGNCPYIIFADANLEQALSHLMALKFKHAGQVCVTANRVYVQAEVYDKFSEMVAEATRKLKLGHGAAEDTTIGPVTTPQSLVKIENQVKDAVAHGAKVIVGGQRVTDRGGGYFFEPSVITNMTQGMLLTREETFGPVCGLYKFDTEDEVVTYANNTSLGLASYFFTKDVDRTWRLLENLEAGIIGMNTGNSGSADSPFGGIKESGYGKEAGRDVAVGEYLITKTGTLTLEGQY</sequence>
<dbReference type="InterPro" id="IPR016163">
    <property type="entry name" value="Ald_DH_C"/>
</dbReference>
<evidence type="ECO:0000256" key="1">
    <source>
        <dbReference type="ARBA" id="ARBA00005176"/>
    </source>
</evidence>
<feature type="domain" description="Aldehyde dehydrogenase" evidence="4">
    <location>
        <begin position="32"/>
        <end position="496"/>
    </location>
</feature>
<dbReference type="GO" id="GO:0009450">
    <property type="term" value="P:gamma-aminobutyric acid catabolic process"/>
    <property type="evidence" value="ECO:0007669"/>
    <property type="project" value="TreeGrafter"/>
</dbReference>
<evidence type="ECO:0000259" key="4">
    <source>
        <dbReference type="Pfam" id="PF00171"/>
    </source>
</evidence>
<dbReference type="Gene3D" id="3.40.605.10">
    <property type="entry name" value="Aldehyde Dehydrogenase, Chain A, domain 1"/>
    <property type="match status" value="1"/>
</dbReference>
<dbReference type="Proteomes" id="UP001172681">
    <property type="component" value="Unassembled WGS sequence"/>
</dbReference>
<dbReference type="InterPro" id="IPR050740">
    <property type="entry name" value="Aldehyde_DH_Superfamily"/>
</dbReference>
<dbReference type="FunFam" id="3.40.309.10:FF:000004">
    <property type="entry name" value="Succinate-semialdehyde dehydrogenase I"/>
    <property type="match status" value="1"/>
</dbReference>
<dbReference type="CDD" id="cd07103">
    <property type="entry name" value="ALDH_F5_SSADH_GabD"/>
    <property type="match status" value="1"/>
</dbReference>
<reference evidence="5" key="1">
    <citation type="submission" date="2022-10" db="EMBL/GenBank/DDBJ databases">
        <title>Culturing micro-colonial fungi from biological soil crusts in the Mojave desert and describing Neophaeococcomyces mojavensis, and introducing the new genera and species Taxawa tesnikishii.</title>
        <authorList>
            <person name="Kurbessoian T."/>
            <person name="Stajich J.E."/>
        </authorList>
    </citation>
    <scope>NUCLEOTIDE SEQUENCE</scope>
    <source>
        <strain evidence="5">TK_35</strain>
    </source>
</reference>
<accession>A0AA38YDX0</accession>
<name>A0AA38YDX0_9EURO</name>
<dbReference type="EMBL" id="JAPDRN010000003">
    <property type="protein sequence ID" value="KAJ9646013.1"/>
    <property type="molecule type" value="Genomic_DNA"/>
</dbReference>
<dbReference type="Pfam" id="PF00171">
    <property type="entry name" value="Aldedh"/>
    <property type="match status" value="1"/>
</dbReference>
<dbReference type="AlphaFoldDB" id="A0AA38YDX0"/>
<protein>
    <recommendedName>
        <fullName evidence="4">Aldehyde dehydrogenase domain-containing protein</fullName>
    </recommendedName>
</protein>
<evidence type="ECO:0000313" key="6">
    <source>
        <dbReference type="Proteomes" id="UP001172681"/>
    </source>
</evidence>
<comment type="pathway">
    <text evidence="1">Amino-acid degradation; 4-aminobutanoate degradation.</text>
</comment>
<dbReference type="GO" id="GO:0005737">
    <property type="term" value="C:cytoplasm"/>
    <property type="evidence" value="ECO:0007669"/>
    <property type="project" value="TreeGrafter"/>
</dbReference>
<dbReference type="GO" id="GO:0004777">
    <property type="term" value="F:succinate-semialdehyde dehydrogenase (NAD+) activity"/>
    <property type="evidence" value="ECO:0007669"/>
    <property type="project" value="TreeGrafter"/>
</dbReference>